<accession>A5DJI9</accession>
<evidence type="ECO:0000256" key="2">
    <source>
        <dbReference type="ARBA" id="ARBA00022692"/>
    </source>
</evidence>
<evidence type="ECO:0000313" key="8">
    <source>
        <dbReference type="EMBL" id="EDK39342.2"/>
    </source>
</evidence>
<dbReference type="SUPFAM" id="SSF103473">
    <property type="entry name" value="MFS general substrate transporter"/>
    <property type="match status" value="1"/>
</dbReference>
<dbReference type="GO" id="GO:0015355">
    <property type="term" value="F:secondary active monocarboxylate transmembrane transporter activity"/>
    <property type="evidence" value="ECO:0007669"/>
    <property type="project" value="TreeGrafter"/>
</dbReference>
<feature type="transmembrane region" description="Helical" evidence="6">
    <location>
        <begin position="466"/>
        <end position="484"/>
    </location>
</feature>
<feature type="transmembrane region" description="Helical" evidence="6">
    <location>
        <begin position="206"/>
        <end position="227"/>
    </location>
</feature>
<evidence type="ECO:0000256" key="4">
    <source>
        <dbReference type="ARBA" id="ARBA00023136"/>
    </source>
</evidence>
<dbReference type="GO" id="GO:0097080">
    <property type="term" value="P:plasma membrane selenite transport"/>
    <property type="evidence" value="ECO:0007669"/>
    <property type="project" value="EnsemblFungi"/>
</dbReference>
<dbReference type="VEuPathDB" id="FungiDB:PGUG_03440"/>
<protein>
    <recommendedName>
        <fullName evidence="7">Major facilitator superfamily (MFS) profile domain-containing protein</fullName>
    </recommendedName>
</protein>
<keyword evidence="9" id="KW-1185">Reference proteome</keyword>
<evidence type="ECO:0000256" key="5">
    <source>
        <dbReference type="SAM" id="MobiDB-lite"/>
    </source>
</evidence>
<dbReference type="AlphaFoldDB" id="A5DJI9"/>
<feature type="region of interest" description="Disordered" evidence="5">
    <location>
        <begin position="1"/>
        <end position="20"/>
    </location>
</feature>
<gene>
    <name evidence="8" type="ORF">PGUG_03440</name>
</gene>
<organism evidence="8 9">
    <name type="scientific">Meyerozyma guilliermondii (strain ATCC 6260 / CBS 566 / DSM 6381 / JCM 1539 / NBRC 10279 / NRRL Y-324)</name>
    <name type="common">Yeast</name>
    <name type="synonym">Candida guilliermondii</name>
    <dbReference type="NCBI Taxonomy" id="294746"/>
    <lineage>
        <taxon>Eukaryota</taxon>
        <taxon>Fungi</taxon>
        <taxon>Dikarya</taxon>
        <taxon>Ascomycota</taxon>
        <taxon>Saccharomycotina</taxon>
        <taxon>Pichiomycetes</taxon>
        <taxon>Debaryomycetaceae</taxon>
        <taxon>Meyerozyma</taxon>
    </lineage>
</organism>
<dbReference type="PANTHER" id="PTHR23508:SF10">
    <property type="entry name" value="CARBOXYLIC ACID TRANSPORTER PROTEIN HOMOLOG"/>
    <property type="match status" value="1"/>
</dbReference>
<dbReference type="Pfam" id="PF00083">
    <property type="entry name" value="Sugar_tr"/>
    <property type="match status" value="1"/>
</dbReference>
<dbReference type="PANTHER" id="PTHR23508">
    <property type="entry name" value="CARBOXYLIC ACID TRANSPORTER PROTEIN HOMOLOG"/>
    <property type="match status" value="1"/>
</dbReference>
<dbReference type="GO" id="GO:0006849">
    <property type="term" value="P:plasma membrane pyruvate transport"/>
    <property type="evidence" value="ECO:0007669"/>
    <property type="project" value="EnsemblFungi"/>
</dbReference>
<dbReference type="OrthoDB" id="5296287at2759"/>
<evidence type="ECO:0000256" key="6">
    <source>
        <dbReference type="SAM" id="Phobius"/>
    </source>
</evidence>
<feature type="domain" description="Major facilitator superfamily (MFS) profile" evidence="7">
    <location>
        <begin position="81"/>
        <end position="489"/>
    </location>
</feature>
<dbReference type="GeneID" id="5126023"/>
<dbReference type="HOGENOM" id="CLU_001265_46_1_1"/>
<feature type="transmembrane region" description="Helical" evidence="6">
    <location>
        <begin position="367"/>
        <end position="397"/>
    </location>
</feature>
<dbReference type="InterPro" id="IPR005828">
    <property type="entry name" value="MFS_sugar_transport-like"/>
</dbReference>
<dbReference type="GO" id="GO:0005886">
    <property type="term" value="C:plasma membrane"/>
    <property type="evidence" value="ECO:0007669"/>
    <property type="project" value="EnsemblFungi"/>
</dbReference>
<dbReference type="OMA" id="ILWFSVC"/>
<dbReference type="Proteomes" id="UP000001997">
    <property type="component" value="Unassembled WGS sequence"/>
</dbReference>
<feature type="transmembrane region" description="Helical" evidence="6">
    <location>
        <begin position="239"/>
        <end position="258"/>
    </location>
</feature>
<keyword evidence="4 6" id="KW-0472">Membrane</keyword>
<dbReference type="InParanoid" id="A5DJI9"/>
<dbReference type="EMBL" id="CH408158">
    <property type="protein sequence ID" value="EDK39342.2"/>
    <property type="molecule type" value="Genomic_DNA"/>
</dbReference>
<name>A5DJI9_PICGU</name>
<reference evidence="8 9" key="1">
    <citation type="journal article" date="2009" name="Nature">
        <title>Evolution of pathogenicity and sexual reproduction in eight Candida genomes.</title>
        <authorList>
            <person name="Butler G."/>
            <person name="Rasmussen M.D."/>
            <person name="Lin M.F."/>
            <person name="Santos M.A."/>
            <person name="Sakthikumar S."/>
            <person name="Munro C.A."/>
            <person name="Rheinbay E."/>
            <person name="Grabherr M."/>
            <person name="Forche A."/>
            <person name="Reedy J.L."/>
            <person name="Agrafioti I."/>
            <person name="Arnaud M.B."/>
            <person name="Bates S."/>
            <person name="Brown A.J."/>
            <person name="Brunke S."/>
            <person name="Costanzo M.C."/>
            <person name="Fitzpatrick D.A."/>
            <person name="de Groot P.W."/>
            <person name="Harris D."/>
            <person name="Hoyer L.L."/>
            <person name="Hube B."/>
            <person name="Klis F.M."/>
            <person name="Kodira C."/>
            <person name="Lennard N."/>
            <person name="Logue M.E."/>
            <person name="Martin R."/>
            <person name="Neiman A.M."/>
            <person name="Nikolaou E."/>
            <person name="Quail M.A."/>
            <person name="Quinn J."/>
            <person name="Santos M.C."/>
            <person name="Schmitzberger F.F."/>
            <person name="Sherlock G."/>
            <person name="Shah P."/>
            <person name="Silverstein K.A."/>
            <person name="Skrzypek M.S."/>
            <person name="Soll D."/>
            <person name="Staggs R."/>
            <person name="Stansfield I."/>
            <person name="Stumpf M.P."/>
            <person name="Sudbery P.E."/>
            <person name="Srikantha T."/>
            <person name="Zeng Q."/>
            <person name="Berman J."/>
            <person name="Berriman M."/>
            <person name="Heitman J."/>
            <person name="Gow N.A."/>
            <person name="Lorenz M.C."/>
            <person name="Birren B.W."/>
            <person name="Kellis M."/>
            <person name="Cuomo C.A."/>
        </authorList>
    </citation>
    <scope>NUCLEOTIDE SEQUENCE [LARGE SCALE GENOMIC DNA]</scope>
    <source>
        <strain evidence="9">ATCC 6260 / CBS 566 / DSM 6381 / JCM 1539 / NBRC 10279 / NRRL Y-324</strain>
    </source>
</reference>
<feature type="transmembrane region" description="Helical" evidence="6">
    <location>
        <begin position="337"/>
        <end position="355"/>
    </location>
</feature>
<dbReference type="CDD" id="cd17316">
    <property type="entry name" value="MFS_SV2_like"/>
    <property type="match status" value="1"/>
</dbReference>
<dbReference type="Gene3D" id="1.20.1250.20">
    <property type="entry name" value="MFS general substrate transporter like domains"/>
    <property type="match status" value="2"/>
</dbReference>
<dbReference type="PROSITE" id="PS50850">
    <property type="entry name" value="MFS"/>
    <property type="match status" value="1"/>
</dbReference>
<feature type="compositionally biased region" description="Low complexity" evidence="5">
    <location>
        <begin position="9"/>
        <end position="18"/>
    </location>
</feature>
<feature type="transmembrane region" description="Helical" evidence="6">
    <location>
        <begin position="148"/>
        <end position="166"/>
    </location>
</feature>
<feature type="transmembrane region" description="Helical" evidence="6">
    <location>
        <begin position="297"/>
        <end position="317"/>
    </location>
</feature>
<dbReference type="eggNOG" id="ENOG502QPK1">
    <property type="taxonomic scope" value="Eukaryota"/>
</dbReference>
<dbReference type="FunCoup" id="A5DJI9">
    <property type="interactions" value="42"/>
</dbReference>
<dbReference type="InterPro" id="IPR036259">
    <property type="entry name" value="MFS_trans_sf"/>
</dbReference>
<dbReference type="GO" id="GO:0097079">
    <property type="term" value="F:selenite:proton symporter activity"/>
    <property type="evidence" value="ECO:0007669"/>
    <property type="project" value="EnsemblFungi"/>
</dbReference>
<comment type="subcellular location">
    <subcellularLocation>
        <location evidence="1">Membrane</location>
        <topology evidence="1">Multi-pass membrane protein</topology>
    </subcellularLocation>
</comment>
<feature type="transmembrane region" description="Helical" evidence="6">
    <location>
        <begin position="117"/>
        <end position="136"/>
    </location>
</feature>
<dbReference type="GO" id="GO:0035879">
    <property type="term" value="P:plasma membrane lactate transport"/>
    <property type="evidence" value="ECO:0007669"/>
    <property type="project" value="EnsemblFungi"/>
</dbReference>
<feature type="transmembrane region" description="Helical" evidence="6">
    <location>
        <begin position="172"/>
        <end position="194"/>
    </location>
</feature>
<sequence>MTKVDNPPEESSNSSISIHEAREEDLYNEKPDISKAAVKKYLATRITTLFDIPIRKTESTVWQVLNPIPGLKLMNSSNWNFYLLGFLAWTVDSMDFFCVSASAPEIAHTLQVDITEITWGVTLVLMLRSVGAFIFGIMSDYFGRKYPYIFICGLFVVLEIGTGFVQTYPQFLAVRALFGIAMGAMYGVASCTALEDQPPKARSILSGLFLPGYNLGYLLAVVFFRAFGDTYKGDQGWRALFWFSAGLPLILIVWRLWFPESKTFINMKKEKKVLAAKSGVVDSWFDRSILTTMKTEWLMFVYLVFLMSGFNFMSHGSQDLFITLLVKQHGIGPDAKTVIMVVVNLGAICGGLFFGQLTELLGRRLTIIICCIFSGAFLYPSFFSSNVSGIIGGYFFLNFGVMGAWGVAPVHLLELVNTTHRTFLSGLTYQLGNLASSASSTIEAEIGTRFPVKLGGATDAYDYGKVMAIFCGAVFAYMIVFIFLGPERFHKTLTVHDIDDDRIQDSDHFSLASDTKASVEHKSNV</sequence>
<keyword evidence="3 6" id="KW-1133">Transmembrane helix</keyword>
<dbReference type="KEGG" id="pgu:PGUG_03440"/>
<keyword evidence="2 6" id="KW-0812">Transmembrane</keyword>
<feature type="transmembrane region" description="Helical" evidence="6">
    <location>
        <begin position="79"/>
        <end position="97"/>
    </location>
</feature>
<proteinExistence type="predicted"/>
<dbReference type="InterPro" id="IPR020846">
    <property type="entry name" value="MFS_dom"/>
</dbReference>
<evidence type="ECO:0000313" key="9">
    <source>
        <dbReference type="Proteomes" id="UP000001997"/>
    </source>
</evidence>
<evidence type="ECO:0000259" key="7">
    <source>
        <dbReference type="PROSITE" id="PS50850"/>
    </source>
</evidence>
<dbReference type="RefSeq" id="XP_001484059.2">
    <property type="nucleotide sequence ID" value="XM_001484009.1"/>
</dbReference>
<evidence type="ECO:0000256" key="3">
    <source>
        <dbReference type="ARBA" id="ARBA00022989"/>
    </source>
</evidence>
<evidence type="ECO:0000256" key="1">
    <source>
        <dbReference type="ARBA" id="ARBA00004141"/>
    </source>
</evidence>